<proteinExistence type="inferred from homology"/>
<feature type="binding site" description="axial binding residue" evidence="12">
    <location>
        <position position="439"/>
    </location>
    <ligand>
        <name>heme</name>
        <dbReference type="ChEBI" id="CHEBI:30413"/>
    </ligand>
    <ligandPart>
        <name>Fe</name>
        <dbReference type="ChEBI" id="CHEBI:18248"/>
    </ligandPart>
</feature>
<evidence type="ECO:0000256" key="4">
    <source>
        <dbReference type="ARBA" id="ARBA00022617"/>
    </source>
</evidence>
<evidence type="ECO:0000256" key="6">
    <source>
        <dbReference type="ARBA" id="ARBA00022824"/>
    </source>
</evidence>
<dbReference type="GO" id="GO:0016712">
    <property type="term" value="F:oxidoreductase activity, acting on paired donors, with incorporation or reduction of molecular oxygen, reduced flavin or flavoprotein as one donor, and incorporation of one atom of oxygen"/>
    <property type="evidence" value="ECO:0007669"/>
    <property type="project" value="TreeGrafter"/>
</dbReference>
<dbReference type="GO" id="GO:0006082">
    <property type="term" value="P:organic acid metabolic process"/>
    <property type="evidence" value="ECO:0007669"/>
    <property type="project" value="TreeGrafter"/>
</dbReference>
<name>A0A8C5MSM2_9ANUR</name>
<keyword evidence="6" id="KW-0256">Endoplasmic reticulum</keyword>
<dbReference type="Gene3D" id="1.10.630.10">
    <property type="entry name" value="Cytochrome P450"/>
    <property type="match status" value="1"/>
</dbReference>
<dbReference type="Ensembl" id="ENSLLET00000019839.1">
    <property type="protein sequence ID" value="ENSLLEP00000019091.1"/>
    <property type="gene ID" value="ENSLLEG00000012106.1"/>
</dbReference>
<evidence type="ECO:0000256" key="13">
    <source>
        <dbReference type="RuleBase" id="RU000461"/>
    </source>
</evidence>
<evidence type="ECO:0000313" key="14">
    <source>
        <dbReference type="Ensembl" id="ENSLLEP00000019091.1"/>
    </source>
</evidence>
<evidence type="ECO:0000256" key="12">
    <source>
        <dbReference type="PIRSR" id="PIRSR602401-1"/>
    </source>
</evidence>
<dbReference type="GeneTree" id="ENSGT00940000162510"/>
<dbReference type="PRINTS" id="PR00463">
    <property type="entry name" value="EP450I"/>
</dbReference>
<reference evidence="14" key="2">
    <citation type="submission" date="2025-09" db="UniProtKB">
        <authorList>
            <consortium name="Ensembl"/>
        </authorList>
    </citation>
    <scope>IDENTIFICATION</scope>
</reference>
<dbReference type="InterPro" id="IPR050182">
    <property type="entry name" value="Cytochrome_P450_fam2"/>
</dbReference>
<keyword evidence="8 13" id="KW-0560">Oxidoreductase</keyword>
<evidence type="ECO:0000256" key="2">
    <source>
        <dbReference type="ARBA" id="ARBA00004524"/>
    </source>
</evidence>
<dbReference type="InterPro" id="IPR002401">
    <property type="entry name" value="Cyt_P450_E_grp-I"/>
</dbReference>
<organism evidence="14 15">
    <name type="scientific">Leptobrachium leishanense</name>
    <name type="common">Leishan spiny toad</name>
    <dbReference type="NCBI Taxonomy" id="445787"/>
    <lineage>
        <taxon>Eukaryota</taxon>
        <taxon>Metazoa</taxon>
        <taxon>Chordata</taxon>
        <taxon>Craniata</taxon>
        <taxon>Vertebrata</taxon>
        <taxon>Euteleostomi</taxon>
        <taxon>Amphibia</taxon>
        <taxon>Batrachia</taxon>
        <taxon>Anura</taxon>
        <taxon>Pelobatoidea</taxon>
        <taxon>Megophryidae</taxon>
        <taxon>Leptobrachium</taxon>
    </lineage>
</organism>
<keyword evidence="10 13" id="KW-0503">Monooxygenase</keyword>
<dbReference type="Proteomes" id="UP000694569">
    <property type="component" value="Unplaced"/>
</dbReference>
<dbReference type="Pfam" id="PF00067">
    <property type="entry name" value="p450"/>
    <property type="match status" value="1"/>
</dbReference>
<keyword evidence="7" id="KW-0492">Microsome</keyword>
<dbReference type="PANTHER" id="PTHR24300">
    <property type="entry name" value="CYTOCHROME P450 508A4-RELATED"/>
    <property type="match status" value="1"/>
</dbReference>
<dbReference type="GO" id="GO:0046222">
    <property type="term" value="P:aflatoxin metabolic process"/>
    <property type="evidence" value="ECO:0007669"/>
    <property type="project" value="UniProtKB-ARBA"/>
</dbReference>
<protein>
    <recommendedName>
        <fullName evidence="16">Cytochrome P450</fullName>
    </recommendedName>
</protein>
<keyword evidence="5 12" id="KW-0479">Metal-binding</keyword>
<dbReference type="GO" id="GO:0006805">
    <property type="term" value="P:xenobiotic metabolic process"/>
    <property type="evidence" value="ECO:0007669"/>
    <property type="project" value="TreeGrafter"/>
</dbReference>
<evidence type="ECO:0000256" key="8">
    <source>
        <dbReference type="ARBA" id="ARBA00023002"/>
    </source>
</evidence>
<evidence type="ECO:0000256" key="3">
    <source>
        <dbReference type="ARBA" id="ARBA00010617"/>
    </source>
</evidence>
<dbReference type="GO" id="GO:0005737">
    <property type="term" value="C:cytoplasm"/>
    <property type="evidence" value="ECO:0007669"/>
    <property type="project" value="TreeGrafter"/>
</dbReference>
<dbReference type="AlphaFoldDB" id="A0A8C5MSM2"/>
<comment type="subcellular location">
    <subcellularLocation>
        <location evidence="2">Microsome membrane</location>
    </subcellularLocation>
</comment>
<sequence>MSLMYSSTACLLIALAIFYLLNVLKTRTQNKNKNFPPGPPTLPVIGNLHLIDIKRPSRSLLELAKKYGSVFSIQMGSVKMVVLSGYETVKSALVDNAEDFSERPFVPIFEDINQGWGVPFSHGENWKQMRRFTLSTLRDFGMGKRTIEDKIIEESSFLIKELKLETGKSTDLGSLFNIATGNIITSITLGHRFEYQNPTLRRLMELVNENMRLIGSPSIMRYNFFPLLRYFPGDHLKVKQNIAELHTFLQKTFVQHLKELDRDDQRSFIDAYLIKQKEEEGNPNSYYHEANLLSTITTLFTAGTETTASTIHWAVLYMAKYPDIQKRTQEEIDRVLGSSPPQYEDRMKMPYTYAVIHEIQRLANIVPMNLPHATVRDTVFKGYDIPKGTYVVPSLESVLYDETQFLKPNTFYPEHFLDSDGQFVKKSAFMPFSAGRRDCIGQTLAKMELFIFFTKIMQRYSFYPAPGVPDFKVEPAVGFTVRPIAQNVYFTSRI</sequence>
<dbReference type="PANTHER" id="PTHR24300:SF379">
    <property type="entry name" value="CYTOCHROME P450 2K4"/>
    <property type="match status" value="1"/>
</dbReference>
<keyword evidence="4 12" id="KW-0349">Heme</keyword>
<evidence type="ECO:0000256" key="1">
    <source>
        <dbReference type="ARBA" id="ARBA00001971"/>
    </source>
</evidence>
<evidence type="ECO:0000313" key="15">
    <source>
        <dbReference type="Proteomes" id="UP000694569"/>
    </source>
</evidence>
<accession>A0A8C5MSM2</accession>
<comment type="similarity">
    <text evidence="3 13">Belongs to the cytochrome P450 family.</text>
</comment>
<evidence type="ECO:0000256" key="9">
    <source>
        <dbReference type="ARBA" id="ARBA00023004"/>
    </source>
</evidence>
<dbReference type="SUPFAM" id="SSF48264">
    <property type="entry name" value="Cytochrome P450"/>
    <property type="match status" value="1"/>
</dbReference>
<evidence type="ECO:0000256" key="10">
    <source>
        <dbReference type="ARBA" id="ARBA00023033"/>
    </source>
</evidence>
<reference evidence="14" key="1">
    <citation type="submission" date="2025-08" db="UniProtKB">
        <authorList>
            <consortium name="Ensembl"/>
        </authorList>
    </citation>
    <scope>IDENTIFICATION</scope>
</reference>
<dbReference type="GO" id="GO:0005506">
    <property type="term" value="F:iron ion binding"/>
    <property type="evidence" value="ECO:0007669"/>
    <property type="project" value="InterPro"/>
</dbReference>
<keyword evidence="9 12" id="KW-0408">Iron</keyword>
<evidence type="ECO:0000256" key="11">
    <source>
        <dbReference type="ARBA" id="ARBA00023136"/>
    </source>
</evidence>
<evidence type="ECO:0000256" key="5">
    <source>
        <dbReference type="ARBA" id="ARBA00022723"/>
    </source>
</evidence>
<dbReference type="PROSITE" id="PS00086">
    <property type="entry name" value="CYTOCHROME_P450"/>
    <property type="match status" value="1"/>
</dbReference>
<dbReference type="FunFam" id="1.10.630.10:FF:000010">
    <property type="entry name" value="cytochrome P450 2W1 isoform X2"/>
    <property type="match status" value="1"/>
</dbReference>
<evidence type="ECO:0000256" key="7">
    <source>
        <dbReference type="ARBA" id="ARBA00022848"/>
    </source>
</evidence>
<dbReference type="InterPro" id="IPR001128">
    <property type="entry name" value="Cyt_P450"/>
</dbReference>
<keyword evidence="15" id="KW-1185">Reference proteome</keyword>
<comment type="cofactor">
    <cofactor evidence="1 12">
        <name>heme</name>
        <dbReference type="ChEBI" id="CHEBI:30413"/>
    </cofactor>
</comment>
<dbReference type="GO" id="GO:0020037">
    <property type="term" value="F:heme binding"/>
    <property type="evidence" value="ECO:0007669"/>
    <property type="project" value="InterPro"/>
</dbReference>
<dbReference type="PRINTS" id="PR00385">
    <property type="entry name" value="P450"/>
</dbReference>
<dbReference type="OrthoDB" id="1055148at2759"/>
<keyword evidence="11" id="KW-0472">Membrane</keyword>
<dbReference type="InterPro" id="IPR036396">
    <property type="entry name" value="Cyt_P450_sf"/>
</dbReference>
<dbReference type="InterPro" id="IPR017972">
    <property type="entry name" value="Cyt_P450_CS"/>
</dbReference>
<evidence type="ECO:0008006" key="16">
    <source>
        <dbReference type="Google" id="ProtNLM"/>
    </source>
</evidence>